<dbReference type="Proteomes" id="UP001153332">
    <property type="component" value="Unassembled WGS sequence"/>
</dbReference>
<accession>A0ACC2J8E0</accession>
<sequence>MAAALLHIHRAAKSYRMGVKLGNFLIDRHQNLIFCDWEWTSAPSSTLAPQVESRTLRKKMSRKLGIASQRRWQSKEAANISKYEDGVGSKETSDTEWQAFSTLGTKYDSLLRRNVPEDALYHGARNT</sequence>
<evidence type="ECO:0000313" key="2">
    <source>
        <dbReference type="Proteomes" id="UP001153332"/>
    </source>
</evidence>
<name>A0ACC2J8E0_9PEZI</name>
<reference evidence="1" key="1">
    <citation type="submission" date="2022-12" db="EMBL/GenBank/DDBJ databases">
        <title>Genome Sequence of Lasiodiplodia mahajangana.</title>
        <authorList>
            <person name="Buettner E."/>
        </authorList>
    </citation>
    <scope>NUCLEOTIDE SEQUENCE</scope>
    <source>
        <strain evidence="1">VT137</strain>
    </source>
</reference>
<dbReference type="EMBL" id="JAPUUL010003292">
    <property type="protein sequence ID" value="KAJ8123709.1"/>
    <property type="molecule type" value="Genomic_DNA"/>
</dbReference>
<keyword evidence="2" id="KW-1185">Reference proteome</keyword>
<comment type="caution">
    <text evidence="1">The sequence shown here is derived from an EMBL/GenBank/DDBJ whole genome shotgun (WGS) entry which is preliminary data.</text>
</comment>
<evidence type="ECO:0000313" key="1">
    <source>
        <dbReference type="EMBL" id="KAJ8123709.1"/>
    </source>
</evidence>
<organism evidence="1 2">
    <name type="scientific">Lasiodiplodia mahajangana</name>
    <dbReference type="NCBI Taxonomy" id="1108764"/>
    <lineage>
        <taxon>Eukaryota</taxon>
        <taxon>Fungi</taxon>
        <taxon>Dikarya</taxon>
        <taxon>Ascomycota</taxon>
        <taxon>Pezizomycotina</taxon>
        <taxon>Dothideomycetes</taxon>
        <taxon>Dothideomycetes incertae sedis</taxon>
        <taxon>Botryosphaeriales</taxon>
        <taxon>Botryosphaeriaceae</taxon>
        <taxon>Lasiodiplodia</taxon>
    </lineage>
</organism>
<protein>
    <submittedName>
        <fullName evidence="1">Uncharacterized protein</fullName>
    </submittedName>
</protein>
<gene>
    <name evidence="1" type="ORF">O1611_g9531</name>
</gene>
<proteinExistence type="predicted"/>